<name>A0A1H0VIX9_HALAD</name>
<dbReference type="AlphaFoldDB" id="A0A1H0VIX9"/>
<gene>
    <name evidence="2" type="ORF">SAMN05421677_1379</name>
</gene>
<organism evidence="2 3">
    <name type="scientific">Halobacillus aidingensis</name>
    <dbReference type="NCBI Taxonomy" id="240303"/>
    <lineage>
        <taxon>Bacteria</taxon>
        <taxon>Bacillati</taxon>
        <taxon>Bacillota</taxon>
        <taxon>Bacilli</taxon>
        <taxon>Bacillales</taxon>
        <taxon>Bacillaceae</taxon>
        <taxon>Halobacillus</taxon>
    </lineage>
</organism>
<evidence type="ECO:0000313" key="2">
    <source>
        <dbReference type="EMBL" id="SDP78539.1"/>
    </source>
</evidence>
<dbReference type="EMBL" id="FNIZ01000037">
    <property type="protein sequence ID" value="SDP78539.1"/>
    <property type="molecule type" value="Genomic_DNA"/>
</dbReference>
<keyword evidence="1" id="KW-1133">Transmembrane helix</keyword>
<reference evidence="3" key="1">
    <citation type="submission" date="2016-10" db="EMBL/GenBank/DDBJ databases">
        <authorList>
            <person name="Varghese N."/>
            <person name="Submissions S."/>
        </authorList>
    </citation>
    <scope>NUCLEOTIDE SEQUENCE [LARGE SCALE GENOMIC DNA]</scope>
    <source>
        <strain evidence="3">CGMCC 1.3703</strain>
    </source>
</reference>
<evidence type="ECO:0000256" key="1">
    <source>
        <dbReference type="SAM" id="Phobius"/>
    </source>
</evidence>
<dbReference type="OrthoDB" id="2972847at2"/>
<keyword evidence="1" id="KW-0812">Transmembrane</keyword>
<dbReference type="Proteomes" id="UP000198860">
    <property type="component" value="Unassembled WGS sequence"/>
</dbReference>
<feature type="transmembrane region" description="Helical" evidence="1">
    <location>
        <begin position="6"/>
        <end position="27"/>
    </location>
</feature>
<sequence length="84" mass="9791">MNKWFTHIFNIIVGILIVAEGAVYIFMNNKDGEFHLRSIMMTALLFLAWGMSYRKQLTSDNPSAWLIVTIIILVPMILPWLFFI</sequence>
<feature type="transmembrane region" description="Helical" evidence="1">
    <location>
        <begin position="34"/>
        <end position="52"/>
    </location>
</feature>
<protein>
    <submittedName>
        <fullName evidence="2">Uncharacterized protein</fullName>
    </submittedName>
</protein>
<keyword evidence="1" id="KW-0472">Membrane</keyword>
<accession>A0A1H0VIX9</accession>
<evidence type="ECO:0000313" key="3">
    <source>
        <dbReference type="Proteomes" id="UP000198860"/>
    </source>
</evidence>
<dbReference type="RefSeq" id="WP_089654908.1">
    <property type="nucleotide sequence ID" value="NZ_FNIZ01000037.1"/>
</dbReference>
<keyword evidence="3" id="KW-1185">Reference proteome</keyword>
<proteinExistence type="predicted"/>
<feature type="transmembrane region" description="Helical" evidence="1">
    <location>
        <begin position="64"/>
        <end position="83"/>
    </location>
</feature>